<dbReference type="Pfam" id="PF00646">
    <property type="entry name" value="F-box"/>
    <property type="match status" value="1"/>
</dbReference>
<comment type="caution">
    <text evidence="2">The sequence shown here is derived from an EMBL/GenBank/DDBJ whole genome shotgun (WGS) entry which is preliminary data.</text>
</comment>
<proteinExistence type="predicted"/>
<dbReference type="InterPro" id="IPR032675">
    <property type="entry name" value="LRR_dom_sf"/>
</dbReference>
<evidence type="ECO:0000313" key="2">
    <source>
        <dbReference type="EMBL" id="KAK7026237.1"/>
    </source>
</evidence>
<organism evidence="2 3">
    <name type="scientific">Favolaschia claudopus</name>
    <dbReference type="NCBI Taxonomy" id="2862362"/>
    <lineage>
        <taxon>Eukaryota</taxon>
        <taxon>Fungi</taxon>
        <taxon>Dikarya</taxon>
        <taxon>Basidiomycota</taxon>
        <taxon>Agaricomycotina</taxon>
        <taxon>Agaricomycetes</taxon>
        <taxon>Agaricomycetidae</taxon>
        <taxon>Agaricales</taxon>
        <taxon>Marasmiineae</taxon>
        <taxon>Mycenaceae</taxon>
        <taxon>Favolaschia</taxon>
    </lineage>
</organism>
<dbReference type="SUPFAM" id="SSF81383">
    <property type="entry name" value="F-box domain"/>
    <property type="match status" value="1"/>
</dbReference>
<name>A0AAW0BJW8_9AGAR</name>
<accession>A0AAW0BJW8</accession>
<keyword evidence="3" id="KW-1185">Reference proteome</keyword>
<dbReference type="AlphaFoldDB" id="A0AAW0BJW8"/>
<reference evidence="2 3" key="1">
    <citation type="journal article" date="2024" name="J Genomics">
        <title>Draft genome sequencing and assembly of Favolaschia claudopus CIRM-BRFM 2984 isolated from oak limbs.</title>
        <authorList>
            <person name="Navarro D."/>
            <person name="Drula E."/>
            <person name="Chaduli D."/>
            <person name="Cazenave R."/>
            <person name="Ahrendt S."/>
            <person name="Wang J."/>
            <person name="Lipzen A."/>
            <person name="Daum C."/>
            <person name="Barry K."/>
            <person name="Grigoriev I.V."/>
            <person name="Favel A."/>
            <person name="Rosso M.N."/>
            <person name="Martin F."/>
        </authorList>
    </citation>
    <scope>NUCLEOTIDE SEQUENCE [LARGE SCALE GENOMIC DNA]</scope>
    <source>
        <strain evidence="2 3">CIRM-BRFM 2984</strain>
    </source>
</reference>
<dbReference type="EMBL" id="JAWWNJ010000032">
    <property type="protein sequence ID" value="KAK7026237.1"/>
    <property type="molecule type" value="Genomic_DNA"/>
</dbReference>
<dbReference type="InterPro" id="IPR001810">
    <property type="entry name" value="F-box_dom"/>
</dbReference>
<dbReference type="SMART" id="SM00256">
    <property type="entry name" value="FBOX"/>
    <property type="match status" value="1"/>
</dbReference>
<dbReference type="CDD" id="cd09917">
    <property type="entry name" value="F-box_SF"/>
    <property type="match status" value="1"/>
</dbReference>
<dbReference type="Proteomes" id="UP001362999">
    <property type="component" value="Unassembled WGS sequence"/>
</dbReference>
<sequence>MPLPTCFHLPNELWCEIFENLPREDLRQIHSVSSLFHDISHSIFFRDFTLDPNRLDLAVDEVIERLVLYTSASIATHVRKLKVSFKFGPGFRSSSRCATAPISPSAVSPLLRSIQSFKNVRILECEFRFGSEVHFADLGLQSLPNLRELRIVGARLYCPRTLMSSKIKVAHFSFSAIPEIVLDERGEADTRRSFLSALDPETLTSLTMSPSHHCSPGAWLANDSDLFPTFRNLQSVTIDCDGPFIRPVHAFLVQLPALQHLTLTGRFCRSTEFTPTSKCSLPRTLRSFTGPAEYIPLFLADTTCTRLAINTRCRPDELYATLLGTPSCVRAVTELEVHFSLAGVCTWKASRQLFAAFPKLRTVRIRISHPSFYDDGSGVSGPAETQSFVPAYLPRLPCILAAALRACGTLSSVVIDWDLRDLAPCLLPNFDALREILLNGLAPRIMDIEFEGKLWNVRVTRRRWFGRVR</sequence>
<feature type="domain" description="F-box" evidence="1">
    <location>
        <begin position="9"/>
        <end position="48"/>
    </location>
</feature>
<evidence type="ECO:0000259" key="1">
    <source>
        <dbReference type="SMART" id="SM00256"/>
    </source>
</evidence>
<dbReference type="Gene3D" id="3.80.10.10">
    <property type="entry name" value="Ribonuclease Inhibitor"/>
    <property type="match status" value="1"/>
</dbReference>
<protein>
    <submittedName>
        <fullName evidence="2">F-box domain-containing protein</fullName>
    </submittedName>
</protein>
<dbReference type="InterPro" id="IPR036047">
    <property type="entry name" value="F-box-like_dom_sf"/>
</dbReference>
<gene>
    <name evidence="2" type="ORF">R3P38DRAFT_3192835</name>
</gene>
<evidence type="ECO:0000313" key="3">
    <source>
        <dbReference type="Proteomes" id="UP001362999"/>
    </source>
</evidence>